<organism evidence="1 2">
    <name type="scientific">Candidatus Buchananbacteria bacterium RIFCSPLOWO2_01_FULL_46_12</name>
    <dbReference type="NCBI Taxonomy" id="1797546"/>
    <lineage>
        <taxon>Bacteria</taxon>
        <taxon>Candidatus Buchananiibacteriota</taxon>
    </lineage>
</organism>
<protein>
    <submittedName>
        <fullName evidence="1">Uncharacterized protein</fullName>
    </submittedName>
</protein>
<accession>A0A1G1YQK1</accession>
<comment type="caution">
    <text evidence="1">The sequence shown here is derived from an EMBL/GenBank/DDBJ whole genome shotgun (WGS) entry which is preliminary data.</text>
</comment>
<evidence type="ECO:0000313" key="2">
    <source>
        <dbReference type="Proteomes" id="UP000176512"/>
    </source>
</evidence>
<dbReference type="AlphaFoldDB" id="A0A1G1YQK1"/>
<evidence type="ECO:0000313" key="1">
    <source>
        <dbReference type="EMBL" id="OGY53707.1"/>
    </source>
</evidence>
<name>A0A1G1YQK1_9BACT</name>
<dbReference type="EMBL" id="MHIP01000049">
    <property type="protein sequence ID" value="OGY53707.1"/>
    <property type="molecule type" value="Genomic_DNA"/>
</dbReference>
<gene>
    <name evidence="1" type="ORF">A3A24_00850</name>
</gene>
<dbReference type="Proteomes" id="UP000176512">
    <property type="component" value="Unassembled WGS sequence"/>
</dbReference>
<proteinExistence type="predicted"/>
<reference evidence="1 2" key="1">
    <citation type="journal article" date="2016" name="Nat. Commun.">
        <title>Thousands of microbial genomes shed light on interconnected biogeochemical processes in an aquifer system.</title>
        <authorList>
            <person name="Anantharaman K."/>
            <person name="Brown C.T."/>
            <person name="Hug L.A."/>
            <person name="Sharon I."/>
            <person name="Castelle C.J."/>
            <person name="Probst A.J."/>
            <person name="Thomas B.C."/>
            <person name="Singh A."/>
            <person name="Wilkins M.J."/>
            <person name="Karaoz U."/>
            <person name="Brodie E.L."/>
            <person name="Williams K.H."/>
            <person name="Hubbard S.S."/>
            <person name="Banfield J.F."/>
        </authorList>
    </citation>
    <scope>NUCLEOTIDE SEQUENCE [LARGE SCALE GENOMIC DNA]</scope>
</reference>
<sequence length="99" mass="10875">MNAAVSNQLLAARQMTWWTANLEIATIGDQMATLRVVEVRVQKPGCQIQPPSAGKSITLAVSFLKNNHVPMQISHCFTYEMQGLQSEPESIFGFIPQAG</sequence>